<organism evidence="6 7">
    <name type="scientific">Neolamprologus brichardi</name>
    <name type="common">Fairy cichlid</name>
    <name type="synonym">Lamprologus brichardi</name>
    <dbReference type="NCBI Taxonomy" id="32507"/>
    <lineage>
        <taxon>Eukaryota</taxon>
        <taxon>Metazoa</taxon>
        <taxon>Chordata</taxon>
        <taxon>Craniata</taxon>
        <taxon>Vertebrata</taxon>
        <taxon>Euteleostomi</taxon>
        <taxon>Actinopterygii</taxon>
        <taxon>Neopterygii</taxon>
        <taxon>Teleostei</taxon>
        <taxon>Neoteleostei</taxon>
        <taxon>Acanthomorphata</taxon>
        <taxon>Ovalentaria</taxon>
        <taxon>Cichlomorphae</taxon>
        <taxon>Cichliformes</taxon>
        <taxon>Cichlidae</taxon>
        <taxon>African cichlids</taxon>
        <taxon>Pseudocrenilabrinae</taxon>
        <taxon>Lamprologini</taxon>
        <taxon>Neolamprologus</taxon>
    </lineage>
</organism>
<sequence>MALNPSAVGKRDSEYTEKTDLHPKGGEPQKNSAATSATANQNGDQPGCGDSVMPEQEAPERRRSMQADARSFSSSPLPAQRSTDELPRRNFQIPRKIRERKGLYQFLPPESREFEDLVKIISSFYLDASSRGTFTYCKARLIHNELLEKEFIEKRREMKQEGRTEQELAESYCFLFPDKSKLQWICEKGLSVGHCKINTLGNPSVGVYLSKYSDLLQINPFEVGAFGDMIIFKVMRGRIKHIHENTPKNAIESSPKFDCHLSKSANRVTSLLSYRAFELTQQYFFEFAFDEIKARPRHVCPYAVVSFQYKGKEAAATPMAAHRFNTISSEGRKSCYTVWSGPLVNKGQELFPICLRSSLRPYLPFKLPEKLEVNRGMQLEQVKRKIPSVLFSWDTYSVSREVMKCGMSCSLFEVVDGKGKPTSGSLAALVNKLERDRMVLVKSLFDKGFLFLLSSAQMIESKERRGRVEKNLQALFIFQEPRMIVKYCKSLFEPEPLTVEPQPAFLSSMESFIPAVHYGLFKLRPNPGKDLSSGVERQATDYLTRMDSGTVRPFILPDYKYNVNERTNPVTAPRPKCNMDAVLRSYVHNPANYILPLNKAKDIIERIRNPAPVPTPAPAPVEYSPVSDWGGSDRGSDRAERPSESSRRRPGVAHSNGAQMLRLSQNEYDKDKMKQLLKLIQLHKKALVKDPGKDRGEDGAWDANSLKRKFEGDERGGANKHQRTDQLSNGEPSRAVMESMGIYDTDLRARGNTNTSAVSETQRLLKILLATLNKAVAQGSVSADSNHGEPSTGSGRGEPVYHDPDHRKQNEPPSQTNYAEEDMDCSPGSPFSPGSPPEQRLAAPAADIDPEPKTPAVVEVKKMPKPTLPAVEEVPFRPSISLDTILNQEIHSLSSDIKNIMHTQHINYTSQLPPRLPPRHCWVPSSCFSHFVVPYVSPVPIQGHVKALCEKMDKLIPAPPAPSKVTSPPPPLTTSNLTTPPPAPIPTTKTKAEPSLSKSTASSQSSKTSAIKEMTSTKIKSEAPSAEMGGEVYSPSQVTAESPEQNSQNPGAASGSGPGLLAGSLIGQLKPEVFSSLVEIFKDVTKNTVKFYIYSGDEGEESAVCKEIKEYLKSLGNSECSPQTFLENSSSLDKLLIIIRNEDIAAHVHKIPALVSLKKLPSVSFAGVDSLDDVKNHTYNELFVSGGFMVSDEFVLNPDLITQDRLQGLLKFLEEQSTPEHPWQWKVHCKSQKKLKELGRLNTNAMGLLNLLTAYQKKHLVEFLPYHECDTQSRQAPDLDCLIKLQAQHTQQRHLIFLTERPFEMFLQYSRNGIVIASIDDVMSGFHSLIGSINQNELPTPPSTEEDMSLDSDDGEPPTILDPPEQKQQVAKKPPQPPPPENEFRPPLPDQQTTPETTPTLSNYSAFKTAISQFKATNQIGMGSSDIGSLSPGGFPVNPHQSFLCPSASWSSYTGSSSYTASPAYPASPCSGTQEPPTTVSSGAPTPPVMPAAGPLANLASLPLEVKPPPPPHLMMLGHGYSSDAGGAGAAGTSPLTTTVPSFTDHNDATQPGFMAGTPKNASGTPNQPDRTLSGPGDGVWGTAGTTTCDNASNPGVVPPAPVDPSGLAKTGEAVIGSTPCSQGVRTQVNCADGLGASVGIPTVPTRGGSVLRPKLPPHPMSGVGYGSIGCMPPHMDHRPMMGAMGPGSLGNYRGRGVPPVGLWPRPGRGHERGGGTGGGPCSWGYPAGRGGPPNYYTDYSYSHNYAPE</sequence>
<feature type="domain" description="TASOR alpha/beta" evidence="4">
    <location>
        <begin position="1086"/>
        <end position="1183"/>
    </location>
</feature>
<feature type="compositionally biased region" description="Low complexity" evidence="2">
    <location>
        <begin position="1390"/>
        <end position="1401"/>
    </location>
</feature>
<dbReference type="Bgee" id="ENSNBRG00000015755">
    <property type="expression patterns" value="Expressed in blood and 7 other cell types or tissues"/>
</dbReference>
<feature type="compositionally biased region" description="Low complexity" evidence="2">
    <location>
        <begin position="31"/>
        <end position="40"/>
    </location>
</feature>
<dbReference type="GO" id="GO:0045814">
    <property type="term" value="P:negative regulation of gene expression, epigenetic"/>
    <property type="evidence" value="ECO:0007669"/>
    <property type="project" value="InterPro"/>
</dbReference>
<evidence type="ECO:0000259" key="3">
    <source>
        <dbReference type="Pfam" id="PF12509"/>
    </source>
</evidence>
<dbReference type="GeneTree" id="ENSGT00530000063735"/>
<proteinExistence type="inferred from homology"/>
<evidence type="ECO:0000259" key="4">
    <source>
        <dbReference type="Pfam" id="PF23314"/>
    </source>
</evidence>
<evidence type="ECO:0000259" key="5">
    <source>
        <dbReference type="Pfam" id="PF24630"/>
    </source>
</evidence>
<reference evidence="6" key="1">
    <citation type="submission" date="2025-08" db="UniProtKB">
        <authorList>
            <consortium name="Ensembl"/>
        </authorList>
    </citation>
    <scope>IDENTIFICATION</scope>
</reference>
<feature type="region of interest" description="Disordered" evidence="2">
    <location>
        <begin position="779"/>
        <end position="852"/>
    </location>
</feature>
<evidence type="ECO:0000313" key="7">
    <source>
        <dbReference type="Proteomes" id="UP000261580"/>
    </source>
</evidence>
<feature type="compositionally biased region" description="Acidic residues" evidence="2">
    <location>
        <begin position="1344"/>
        <end position="1356"/>
    </location>
</feature>
<feature type="region of interest" description="Disordered" evidence="2">
    <location>
        <begin position="1334"/>
        <end position="1401"/>
    </location>
</feature>
<dbReference type="GO" id="GO:0097355">
    <property type="term" value="P:protein localization to heterochromatin"/>
    <property type="evidence" value="ECO:0007669"/>
    <property type="project" value="TreeGrafter"/>
</dbReference>
<feature type="compositionally biased region" description="Basic and acidic residues" evidence="2">
    <location>
        <begin position="799"/>
        <end position="810"/>
    </location>
</feature>
<feature type="compositionally biased region" description="Basic and acidic residues" evidence="2">
    <location>
        <begin position="9"/>
        <end position="27"/>
    </location>
</feature>
<evidence type="ECO:0000256" key="1">
    <source>
        <dbReference type="ARBA" id="ARBA00008058"/>
    </source>
</evidence>
<feature type="domain" description="TASOR pseudo-PARP" evidence="3">
    <location>
        <begin position="157"/>
        <end position="301"/>
    </location>
</feature>
<feature type="compositionally biased region" description="Polar residues" evidence="2">
    <location>
        <begin position="71"/>
        <end position="81"/>
    </location>
</feature>
<feature type="compositionally biased region" description="Pro residues" evidence="2">
    <location>
        <begin position="959"/>
        <end position="972"/>
    </location>
</feature>
<feature type="compositionally biased region" description="Pro residues" evidence="2">
    <location>
        <begin position="1374"/>
        <end position="1389"/>
    </location>
</feature>
<dbReference type="InterPro" id="IPR046432">
    <property type="entry name" value="TASOR"/>
</dbReference>
<dbReference type="InterPro" id="IPR022188">
    <property type="entry name" value="TASOR_DUF3715"/>
</dbReference>
<dbReference type="OMA" id="MRQKHEY"/>
<dbReference type="GO" id="GO:0000792">
    <property type="term" value="C:heterochromatin"/>
    <property type="evidence" value="ECO:0007669"/>
    <property type="project" value="TreeGrafter"/>
</dbReference>
<dbReference type="InterPro" id="IPR056243">
    <property type="entry name" value="TASOR_ab_dom"/>
</dbReference>
<dbReference type="Pfam" id="PF23314">
    <property type="entry name" value="TASOR_alpha-beta"/>
    <property type="match status" value="1"/>
</dbReference>
<dbReference type="InterPro" id="IPR056242">
    <property type="entry name" value="PIN_TASOR"/>
</dbReference>
<dbReference type="Gene3D" id="3.90.228.10">
    <property type="match status" value="1"/>
</dbReference>
<protein>
    <submittedName>
        <fullName evidence="6">Transcription activation suppressor b</fullName>
    </submittedName>
</protein>
<dbReference type="Ensembl" id="ENSNBRT00000021116.1">
    <property type="protein sequence ID" value="ENSNBRP00000020560.1"/>
    <property type="gene ID" value="ENSNBRG00000015755.1"/>
</dbReference>
<feature type="region of interest" description="Disordered" evidence="2">
    <location>
        <begin position="959"/>
        <end position="1056"/>
    </location>
</feature>
<accession>A0A3Q4HBQ7</accession>
<keyword evidence="7" id="KW-1185">Reference proteome</keyword>
<feature type="compositionally biased region" description="Polar residues" evidence="2">
    <location>
        <begin position="1472"/>
        <end position="1484"/>
    </location>
</feature>
<feature type="region of interest" description="Disordered" evidence="2">
    <location>
        <begin position="1456"/>
        <end position="1487"/>
    </location>
</feature>
<dbReference type="Pfam" id="PF12509">
    <property type="entry name" value="DUF3715"/>
    <property type="match status" value="1"/>
</dbReference>
<feature type="region of interest" description="Disordered" evidence="2">
    <location>
        <begin position="690"/>
        <end position="733"/>
    </location>
</feature>
<dbReference type="GO" id="GO:0005654">
    <property type="term" value="C:nucleoplasm"/>
    <property type="evidence" value="ECO:0007669"/>
    <property type="project" value="TreeGrafter"/>
</dbReference>
<feature type="compositionally biased region" description="Basic and acidic residues" evidence="2">
    <location>
        <begin position="634"/>
        <end position="647"/>
    </location>
</feature>
<feature type="compositionally biased region" description="Polar residues" evidence="2">
    <location>
        <begin position="779"/>
        <end position="793"/>
    </location>
</feature>
<dbReference type="PANTHER" id="PTHR16207">
    <property type="entry name" value="SET DOMAIN-CONTAINING PROTEIN"/>
    <property type="match status" value="1"/>
</dbReference>
<dbReference type="Pfam" id="PF24630">
    <property type="entry name" value="PIN_TASOR"/>
    <property type="match status" value="1"/>
</dbReference>
<dbReference type="GO" id="GO:0003682">
    <property type="term" value="F:chromatin binding"/>
    <property type="evidence" value="ECO:0007669"/>
    <property type="project" value="TreeGrafter"/>
</dbReference>
<reference evidence="6" key="2">
    <citation type="submission" date="2025-09" db="UniProtKB">
        <authorList>
            <consortium name="Ensembl"/>
        </authorList>
    </citation>
    <scope>IDENTIFICATION</scope>
</reference>
<feature type="compositionally biased region" description="Low complexity" evidence="2">
    <location>
        <begin position="1456"/>
        <end position="1471"/>
    </location>
</feature>
<dbReference type="CDD" id="cd22569">
    <property type="entry name" value="TASOR_PBD"/>
    <property type="match status" value="1"/>
</dbReference>
<dbReference type="STRING" id="32507.ENSNBRP00000020560"/>
<name>A0A3Q4HBQ7_NEOBR</name>
<feature type="compositionally biased region" description="Basic and acidic residues" evidence="2">
    <location>
        <begin position="708"/>
        <end position="717"/>
    </location>
</feature>
<feature type="region of interest" description="Disordered" evidence="2">
    <location>
        <begin position="1"/>
        <end position="90"/>
    </location>
</feature>
<feature type="domain" description="TASOR PIN" evidence="5">
    <location>
        <begin position="1187"/>
        <end position="1328"/>
    </location>
</feature>
<feature type="compositionally biased region" description="Polar residues" evidence="2">
    <location>
        <begin position="1034"/>
        <end position="1049"/>
    </location>
</feature>
<feature type="compositionally biased region" description="Low complexity" evidence="2">
    <location>
        <begin position="995"/>
        <end position="1009"/>
    </location>
</feature>
<feature type="region of interest" description="Disordered" evidence="2">
    <location>
        <begin position="1556"/>
        <end position="1582"/>
    </location>
</feature>
<dbReference type="Proteomes" id="UP000261580">
    <property type="component" value="Unassembled WGS sequence"/>
</dbReference>
<evidence type="ECO:0000313" key="6">
    <source>
        <dbReference type="Ensembl" id="ENSNBRP00000020560.1"/>
    </source>
</evidence>
<dbReference type="PANTHER" id="PTHR16207:SF1">
    <property type="entry name" value="PROTEIN TASOR"/>
    <property type="match status" value="1"/>
</dbReference>
<feature type="compositionally biased region" description="Polar residues" evidence="2">
    <location>
        <begin position="1560"/>
        <end position="1571"/>
    </location>
</feature>
<feature type="region of interest" description="Disordered" evidence="2">
    <location>
        <begin position="611"/>
        <end position="661"/>
    </location>
</feature>
<evidence type="ECO:0000256" key="2">
    <source>
        <dbReference type="SAM" id="MobiDB-lite"/>
    </source>
</evidence>
<comment type="similarity">
    <text evidence="1">Belongs to the TASOR family.</text>
</comment>